<keyword evidence="2" id="KW-0812">Transmembrane</keyword>
<sequence length="477" mass="53397">MKTRRHRFWIGLNTGTALILAAVIVLMINYLSYRHYYRTDWSRSQRYTLSPKTISLLESLKRPVNITVFFQPSNVLYEDIHNLLREYQFHSKLLNIHWVDPDRDIAMTEEMAAKYQVTDLNVVVFECEGRTEYERTDEIAQTDASSGVERILAFRGEQSFSSAIQGVVQALSPTVYFLTGHGERDIDSFDRRKGFSAIRQMIERDNATVHKLELSAEKQIPEDCDVLIIAGASQRMSEAEAELISTWLNRNGRLMILDDAGYTTGLEMMLRNWGVIVRNDIVLDPERTMTGREVFVSGYNTKHPITGKLGTTAAIFHLPRSVESGIGASTGADRPQITPLAFSSDSSWSESRPDQSPAKYDEGVDLRGPISMAVAVEKGATPGLLDMQIRPARMVVFGDSGFVSNGGLTGGDTSLFMSSLNWLLSREELMAIAPKEANDSRLKLARSDTRVLFLSTVCGIPALAALFGILLWLLRRK</sequence>
<dbReference type="AlphaFoldDB" id="A0A6P1M271"/>
<feature type="transmembrane region" description="Helical" evidence="2">
    <location>
        <begin position="451"/>
        <end position="474"/>
    </location>
</feature>
<dbReference type="KEGG" id="taer:GT409_01680"/>
<accession>A0A6P1M271</accession>
<evidence type="ECO:0000259" key="4">
    <source>
        <dbReference type="Pfam" id="PF23357"/>
    </source>
</evidence>
<organism evidence="5 6">
    <name type="scientific">Tichowtungia aerotolerans</name>
    <dbReference type="NCBI Taxonomy" id="2697043"/>
    <lineage>
        <taxon>Bacteria</taxon>
        <taxon>Pseudomonadati</taxon>
        <taxon>Kiritimatiellota</taxon>
        <taxon>Tichowtungiia</taxon>
        <taxon>Tichowtungiales</taxon>
        <taxon>Tichowtungiaceae</taxon>
        <taxon>Tichowtungia</taxon>
    </lineage>
</organism>
<dbReference type="InterPro" id="IPR055396">
    <property type="entry name" value="DUF7088"/>
</dbReference>
<dbReference type="Proteomes" id="UP000464954">
    <property type="component" value="Chromosome"/>
</dbReference>
<feature type="domain" description="DUF7088" evidence="4">
    <location>
        <begin position="44"/>
        <end position="129"/>
    </location>
</feature>
<feature type="domain" description="ABC-type uncharacterised transport system" evidence="3">
    <location>
        <begin position="173"/>
        <end position="406"/>
    </location>
</feature>
<evidence type="ECO:0000256" key="2">
    <source>
        <dbReference type="SAM" id="Phobius"/>
    </source>
</evidence>
<dbReference type="Pfam" id="PF09822">
    <property type="entry name" value="ABC_transp_aux"/>
    <property type="match status" value="1"/>
</dbReference>
<dbReference type="EMBL" id="CP047593">
    <property type="protein sequence ID" value="QHI68212.1"/>
    <property type="molecule type" value="Genomic_DNA"/>
</dbReference>
<protein>
    <submittedName>
        <fullName evidence="5">Uncharacterized protein</fullName>
    </submittedName>
</protein>
<keyword evidence="2" id="KW-0472">Membrane</keyword>
<evidence type="ECO:0000313" key="5">
    <source>
        <dbReference type="EMBL" id="QHI68212.1"/>
    </source>
</evidence>
<dbReference type="InterPro" id="IPR019196">
    <property type="entry name" value="ABC_transp_unknown"/>
</dbReference>
<keyword evidence="6" id="KW-1185">Reference proteome</keyword>
<evidence type="ECO:0000259" key="3">
    <source>
        <dbReference type="Pfam" id="PF09822"/>
    </source>
</evidence>
<reference evidence="5 6" key="1">
    <citation type="submission" date="2020-01" db="EMBL/GenBank/DDBJ databases">
        <title>Ponticoccus aerotolerans gen. nov., sp. nov., an anaerobic bacterium and proposal of Ponticoccusceae fam. nov., Ponticoccusles ord. nov. and Ponticoccuse classis nov. in the phylum Kiritimatiellaeota.</title>
        <authorList>
            <person name="Zhou L.Y."/>
            <person name="Du Z.J."/>
        </authorList>
    </citation>
    <scope>NUCLEOTIDE SEQUENCE [LARGE SCALE GENOMIC DNA]</scope>
    <source>
        <strain evidence="5 6">S-5007</strain>
    </source>
</reference>
<evidence type="ECO:0000256" key="1">
    <source>
        <dbReference type="SAM" id="MobiDB-lite"/>
    </source>
</evidence>
<proteinExistence type="predicted"/>
<keyword evidence="2" id="KW-1133">Transmembrane helix</keyword>
<feature type="transmembrane region" description="Helical" evidence="2">
    <location>
        <begin position="12"/>
        <end position="33"/>
    </location>
</feature>
<dbReference type="RefSeq" id="WP_160626314.1">
    <property type="nucleotide sequence ID" value="NZ_CP047593.1"/>
</dbReference>
<gene>
    <name evidence="5" type="ORF">GT409_01680</name>
</gene>
<evidence type="ECO:0000313" key="6">
    <source>
        <dbReference type="Proteomes" id="UP000464954"/>
    </source>
</evidence>
<feature type="region of interest" description="Disordered" evidence="1">
    <location>
        <begin position="327"/>
        <end position="363"/>
    </location>
</feature>
<dbReference type="Pfam" id="PF23357">
    <property type="entry name" value="DUF7088"/>
    <property type="match status" value="1"/>
</dbReference>
<feature type="compositionally biased region" description="Low complexity" evidence="1">
    <location>
        <begin position="343"/>
        <end position="357"/>
    </location>
</feature>
<name>A0A6P1M271_9BACT</name>